<name>A0A8T0FCL1_ARGBR</name>
<keyword evidence="3" id="KW-1185">Reference proteome</keyword>
<comment type="caution">
    <text evidence="2">The sequence shown here is derived from an EMBL/GenBank/DDBJ whole genome shotgun (WGS) entry which is preliminary data.</text>
</comment>
<reference evidence="2" key="2">
    <citation type="submission" date="2020-06" db="EMBL/GenBank/DDBJ databases">
        <authorList>
            <person name="Sheffer M."/>
        </authorList>
    </citation>
    <scope>NUCLEOTIDE SEQUENCE</scope>
</reference>
<sequence length="102" mass="11566">MVSINILLIIIGLIQKPFLCKKSLPKKVFCICVVWSLEWIIEKASVYEDQKLTAVIMNQQSDSVDIFGEYKPVKLIFAIQPMKDGFVPFSNINGCAKIFEVP</sequence>
<feature type="chain" id="PRO_5035725641" evidence="1">
    <location>
        <begin position="21"/>
        <end position="102"/>
    </location>
</feature>
<evidence type="ECO:0000313" key="3">
    <source>
        <dbReference type="Proteomes" id="UP000807504"/>
    </source>
</evidence>
<keyword evidence="1" id="KW-0732">Signal</keyword>
<proteinExistence type="predicted"/>
<dbReference type="AlphaFoldDB" id="A0A8T0FCL1"/>
<feature type="signal peptide" evidence="1">
    <location>
        <begin position="1"/>
        <end position="20"/>
    </location>
</feature>
<accession>A0A8T0FCL1</accession>
<evidence type="ECO:0000313" key="2">
    <source>
        <dbReference type="EMBL" id="KAF8786673.1"/>
    </source>
</evidence>
<dbReference type="Proteomes" id="UP000807504">
    <property type="component" value="Unassembled WGS sequence"/>
</dbReference>
<reference evidence="2" key="1">
    <citation type="journal article" date="2020" name="bioRxiv">
        <title>Chromosome-level reference genome of the European wasp spider Argiope bruennichi: a resource for studies on range expansion and evolutionary adaptation.</title>
        <authorList>
            <person name="Sheffer M.M."/>
            <person name="Hoppe A."/>
            <person name="Krehenwinkel H."/>
            <person name="Uhl G."/>
            <person name="Kuss A.W."/>
            <person name="Jensen L."/>
            <person name="Jensen C."/>
            <person name="Gillespie R.G."/>
            <person name="Hoff K.J."/>
            <person name="Prost S."/>
        </authorList>
    </citation>
    <scope>NUCLEOTIDE SEQUENCE</scope>
</reference>
<gene>
    <name evidence="2" type="ORF">HNY73_008359</name>
</gene>
<organism evidence="2 3">
    <name type="scientific">Argiope bruennichi</name>
    <name type="common">Wasp spider</name>
    <name type="synonym">Aranea bruennichi</name>
    <dbReference type="NCBI Taxonomy" id="94029"/>
    <lineage>
        <taxon>Eukaryota</taxon>
        <taxon>Metazoa</taxon>
        <taxon>Ecdysozoa</taxon>
        <taxon>Arthropoda</taxon>
        <taxon>Chelicerata</taxon>
        <taxon>Arachnida</taxon>
        <taxon>Araneae</taxon>
        <taxon>Araneomorphae</taxon>
        <taxon>Entelegynae</taxon>
        <taxon>Araneoidea</taxon>
        <taxon>Araneidae</taxon>
        <taxon>Argiope</taxon>
    </lineage>
</organism>
<dbReference type="EMBL" id="JABXBU010000015">
    <property type="protein sequence ID" value="KAF8786673.1"/>
    <property type="molecule type" value="Genomic_DNA"/>
</dbReference>
<evidence type="ECO:0000256" key="1">
    <source>
        <dbReference type="SAM" id="SignalP"/>
    </source>
</evidence>
<protein>
    <submittedName>
        <fullName evidence="2">Uncharacterized protein</fullName>
    </submittedName>
</protein>